<keyword evidence="3" id="KW-0963">Cytoplasm</keyword>
<dbReference type="PANTHER" id="PTHR33620">
    <property type="entry name" value="UREASE ACCESSORY PROTEIN F"/>
    <property type="match status" value="1"/>
</dbReference>
<comment type="function">
    <text evidence="3">Required for maturation of urease via the functional incorporation of the urease nickel metallocenter.</text>
</comment>
<dbReference type="InterPro" id="IPR038277">
    <property type="entry name" value="UreF_sf"/>
</dbReference>
<dbReference type="InterPro" id="IPR002639">
    <property type="entry name" value="UreF"/>
</dbReference>
<sequence>MYHDDSDDRAGPGGATGSARAAETDLGHLLVLLQLTDSAFPSGFYTLSHGLEGFLQQQAVDHDTLPDLLHDLLRHGVGPSDATALALAHRAATAGDWAAVAATDRRLHAGKLGREIRQAAVRTGRQLLDLAAEIFGTAGIVRYHRQVTARRAPGTQAVAAGIVYAEAGVPVRQAVAADLFAFCASFAGAALRLRLTDHRGAQVLLRRTAPVVEETTRAALARSLDDLGATTFAADVMSARHERAEARLFAS</sequence>
<dbReference type="PIRSF" id="PIRSF009467">
    <property type="entry name" value="Ureas_acces_UreF"/>
    <property type="match status" value="1"/>
</dbReference>
<organism evidence="4 5">
    <name type="scientific">Streptomyces thermoviolaceus subsp. thermoviolaceus</name>
    <dbReference type="NCBI Taxonomy" id="66860"/>
    <lineage>
        <taxon>Bacteria</taxon>
        <taxon>Bacillati</taxon>
        <taxon>Actinomycetota</taxon>
        <taxon>Actinomycetes</taxon>
        <taxon>Kitasatosporales</taxon>
        <taxon>Streptomycetaceae</taxon>
        <taxon>Streptomyces</taxon>
    </lineage>
</organism>
<dbReference type="HAMAP" id="MF_01385">
    <property type="entry name" value="UreF"/>
    <property type="match status" value="1"/>
</dbReference>
<comment type="caution">
    <text evidence="4">The sequence shown here is derived from an EMBL/GenBank/DDBJ whole genome shotgun (WGS) entry which is preliminary data.</text>
</comment>
<protein>
    <recommendedName>
        <fullName evidence="3">Urease accessory protein UreF</fullName>
    </recommendedName>
</protein>
<evidence type="ECO:0000313" key="5">
    <source>
        <dbReference type="Proteomes" id="UP000635996"/>
    </source>
</evidence>
<keyword evidence="1 3" id="KW-0996">Nickel insertion</keyword>
<dbReference type="Pfam" id="PF01730">
    <property type="entry name" value="UreF"/>
    <property type="match status" value="1"/>
</dbReference>
<evidence type="ECO:0000313" key="4">
    <source>
        <dbReference type="EMBL" id="NJP13160.1"/>
    </source>
</evidence>
<evidence type="ECO:0000256" key="3">
    <source>
        <dbReference type="HAMAP-Rule" id="MF_01385"/>
    </source>
</evidence>
<comment type="subunit">
    <text evidence="3">UreD, UreF and UreG form a complex that acts as a GTP-hydrolysis-dependent molecular chaperone, activating the urease apoprotein by helping to assemble the nickel containing metallocenter of UreC. The UreE protein probably delivers the nickel.</text>
</comment>
<dbReference type="Gene3D" id="1.10.4190.10">
    <property type="entry name" value="Urease accessory protein UreF"/>
    <property type="match status" value="1"/>
</dbReference>
<dbReference type="PANTHER" id="PTHR33620:SF1">
    <property type="entry name" value="UREASE ACCESSORY PROTEIN F"/>
    <property type="match status" value="1"/>
</dbReference>
<gene>
    <name evidence="3" type="primary">ureF</name>
    <name evidence="4" type="ORF">HCJ95_02365</name>
</gene>
<dbReference type="RefSeq" id="WP_125499122.1">
    <property type="nucleotide sequence ID" value="NZ_BMVZ01000004.1"/>
</dbReference>
<name>A0ABX0YQ98_STRTL</name>
<proteinExistence type="inferred from homology"/>
<comment type="similarity">
    <text evidence="3">Belongs to the UreF family.</text>
</comment>
<comment type="subcellular location">
    <subcellularLocation>
        <location evidence="3">Cytoplasm</location>
    </subcellularLocation>
</comment>
<keyword evidence="5" id="KW-1185">Reference proteome</keyword>
<accession>A0ABX0YQ98</accession>
<evidence type="ECO:0000256" key="1">
    <source>
        <dbReference type="ARBA" id="ARBA00022988"/>
    </source>
</evidence>
<keyword evidence="2 3" id="KW-0143">Chaperone</keyword>
<evidence type="ECO:0000256" key="2">
    <source>
        <dbReference type="ARBA" id="ARBA00023186"/>
    </source>
</evidence>
<dbReference type="Proteomes" id="UP000635996">
    <property type="component" value="Unassembled WGS sequence"/>
</dbReference>
<dbReference type="EMBL" id="JAATEL010000002">
    <property type="protein sequence ID" value="NJP13160.1"/>
    <property type="molecule type" value="Genomic_DNA"/>
</dbReference>
<reference evidence="4 5" key="1">
    <citation type="submission" date="2020-03" db="EMBL/GenBank/DDBJ databases">
        <title>WGS of actinomycetes isolated from Thailand.</title>
        <authorList>
            <person name="Thawai C."/>
        </authorList>
    </citation>
    <scope>NUCLEOTIDE SEQUENCE [LARGE SCALE GENOMIC DNA]</scope>
    <source>
        <strain evidence="4 5">NBRC 13905</strain>
    </source>
</reference>